<evidence type="ECO:0000256" key="8">
    <source>
        <dbReference type="ARBA" id="ARBA00023136"/>
    </source>
</evidence>
<accession>A0A1H8APE1</accession>
<evidence type="ECO:0000256" key="2">
    <source>
        <dbReference type="ARBA" id="ARBA00022692"/>
    </source>
</evidence>
<dbReference type="Gene3D" id="1.10.3210.10">
    <property type="entry name" value="Hypothetical protein af1432"/>
    <property type="match status" value="1"/>
</dbReference>
<keyword evidence="2 9" id="KW-0812">Transmembrane</keyword>
<dbReference type="AlphaFoldDB" id="A0A1H8APE1"/>
<evidence type="ECO:0000313" key="14">
    <source>
        <dbReference type="Proteomes" id="UP000198744"/>
    </source>
</evidence>
<keyword evidence="3 9" id="KW-0540">Nuclease</keyword>
<dbReference type="FunFam" id="1.10.3210.10:FF:000022">
    <property type="entry name" value="Ribonuclease Y"/>
    <property type="match status" value="1"/>
</dbReference>
<dbReference type="CDD" id="cd00077">
    <property type="entry name" value="HDc"/>
    <property type="match status" value="1"/>
</dbReference>
<comment type="function">
    <text evidence="9">Endoribonuclease that initiates mRNA decay.</text>
</comment>
<feature type="domain" description="HD" evidence="12">
    <location>
        <begin position="338"/>
        <end position="431"/>
    </location>
</feature>
<evidence type="ECO:0000256" key="1">
    <source>
        <dbReference type="ARBA" id="ARBA00022475"/>
    </source>
</evidence>
<evidence type="ECO:0000259" key="12">
    <source>
        <dbReference type="PROSITE" id="PS51831"/>
    </source>
</evidence>
<evidence type="ECO:0000256" key="11">
    <source>
        <dbReference type="SAM" id="Coils"/>
    </source>
</evidence>
<dbReference type="SMART" id="SM00471">
    <property type="entry name" value="HDc"/>
    <property type="match status" value="1"/>
</dbReference>
<keyword evidence="14" id="KW-1185">Reference proteome</keyword>
<feature type="transmembrane region" description="Helical" evidence="9">
    <location>
        <begin position="6"/>
        <end position="26"/>
    </location>
</feature>
<dbReference type="InterPro" id="IPR004088">
    <property type="entry name" value="KH_dom_type_1"/>
</dbReference>
<evidence type="ECO:0000256" key="6">
    <source>
        <dbReference type="ARBA" id="ARBA00022884"/>
    </source>
</evidence>
<dbReference type="PANTHER" id="PTHR12826:SF15">
    <property type="entry name" value="RIBONUCLEASE Y"/>
    <property type="match status" value="1"/>
</dbReference>
<dbReference type="InterPro" id="IPR006675">
    <property type="entry name" value="HDIG_dom"/>
</dbReference>
<comment type="subcellular location">
    <subcellularLocation>
        <location evidence="9">Cell membrane</location>
        <topology evidence="9">Single-pass membrane protein</topology>
    </subcellularLocation>
</comment>
<dbReference type="InterPro" id="IPR004087">
    <property type="entry name" value="KH_dom"/>
</dbReference>
<evidence type="ECO:0000256" key="10">
    <source>
        <dbReference type="NCBIfam" id="TIGR03319"/>
    </source>
</evidence>
<sequence>MLLNNTMIAFTMLGLIAIGLAIGYFLKFRLSQKRLESSENLALRIVDEAKKEAETIKKEAVLQTKENLLRLKGEFEKETRERKQDLDTLERRIRSKEENLDKRMDALSQKENGIDSREKNLLSKETQLTEKHEKLNRLIEEQQEKLEQIASITSEEAKAFLMQSMEASAKHDAAILIRKIEEDAKRDADKKSREIIAYAVQRYAGDYVAENTVSVVNLPSDEMKGRIIGREGRNIRAIEAATGIDLIVDDTPEAVVLSSFDPIRREVAKISLERLITDGRIHPGRIEDIVKKVRIEVDNIIKETGERVSFDVGVHDIHPEIINLLGSLKYRTSFSQNVLQHSIDVAHLTGMMASELKMNVKEAKRAGLLHDIGKAVDHKIEGTHAAIGADYAKRFGESQRIVQAIAAHHDDGRTNTLLGVLVQAADTLSAARPGARREMLETYVKRLEELENIANSFSGVDKCYAIQAGREIRILVGSEKMSDNDAVMLCKDIVHKIESELTYPGQIKVTVIRETRVSDFAK</sequence>
<keyword evidence="1 9" id="KW-1003">Cell membrane</keyword>
<dbReference type="InterPro" id="IPR017705">
    <property type="entry name" value="Ribonuclease_Y"/>
</dbReference>
<dbReference type="PROSITE" id="PS51831">
    <property type="entry name" value="HD"/>
    <property type="match status" value="1"/>
</dbReference>
<dbReference type="CDD" id="cd22431">
    <property type="entry name" value="KH-I_RNaseY"/>
    <property type="match status" value="1"/>
</dbReference>
<dbReference type="EC" id="3.1.-.-" evidence="9 10"/>
<keyword evidence="5 9" id="KW-0378">Hydrolase</keyword>
<dbReference type="PROSITE" id="PS50084">
    <property type="entry name" value="KH_TYPE_1"/>
    <property type="match status" value="1"/>
</dbReference>
<organism evidence="13 14">
    <name type="scientific">Syntrophus gentianae</name>
    <dbReference type="NCBI Taxonomy" id="43775"/>
    <lineage>
        <taxon>Bacteria</taxon>
        <taxon>Pseudomonadati</taxon>
        <taxon>Thermodesulfobacteriota</taxon>
        <taxon>Syntrophia</taxon>
        <taxon>Syntrophales</taxon>
        <taxon>Syntrophaceae</taxon>
        <taxon>Syntrophus</taxon>
    </lineage>
</organism>
<dbReference type="InterPro" id="IPR003607">
    <property type="entry name" value="HD/PDEase_dom"/>
</dbReference>
<reference evidence="13 14" key="1">
    <citation type="submission" date="2016-10" db="EMBL/GenBank/DDBJ databases">
        <authorList>
            <person name="de Groot N.N."/>
        </authorList>
    </citation>
    <scope>NUCLEOTIDE SEQUENCE [LARGE SCALE GENOMIC DNA]</scope>
    <source>
        <strain evidence="13 14">DSM 8423</strain>
    </source>
</reference>
<evidence type="ECO:0000256" key="5">
    <source>
        <dbReference type="ARBA" id="ARBA00022801"/>
    </source>
</evidence>
<dbReference type="InterPro" id="IPR022711">
    <property type="entry name" value="RNase_Y_N"/>
</dbReference>
<dbReference type="Pfam" id="PF12072">
    <property type="entry name" value="RNase_Y_N"/>
    <property type="match status" value="1"/>
</dbReference>
<dbReference type="NCBIfam" id="TIGR00277">
    <property type="entry name" value="HDIG"/>
    <property type="match status" value="1"/>
</dbReference>
<dbReference type="NCBIfam" id="TIGR03319">
    <property type="entry name" value="RNase_Y"/>
    <property type="match status" value="1"/>
</dbReference>
<dbReference type="GO" id="GO:0003723">
    <property type="term" value="F:RNA binding"/>
    <property type="evidence" value="ECO:0007669"/>
    <property type="project" value="UniProtKB-UniRule"/>
</dbReference>
<dbReference type="InterPro" id="IPR006674">
    <property type="entry name" value="HD_domain"/>
</dbReference>
<dbReference type="GO" id="GO:0005886">
    <property type="term" value="C:plasma membrane"/>
    <property type="evidence" value="ECO:0007669"/>
    <property type="project" value="UniProtKB-SubCell"/>
</dbReference>
<evidence type="ECO:0000256" key="7">
    <source>
        <dbReference type="ARBA" id="ARBA00022989"/>
    </source>
</evidence>
<proteinExistence type="inferred from homology"/>
<protein>
    <recommendedName>
        <fullName evidence="9 10">Ribonuclease Y</fullName>
        <shortName evidence="9">RNase Y</shortName>
        <ecNumber evidence="9 10">3.1.-.-</ecNumber>
    </recommendedName>
</protein>
<feature type="coiled-coil region" evidence="11">
    <location>
        <begin position="46"/>
        <end position="155"/>
    </location>
</feature>
<comment type="similarity">
    <text evidence="9">Belongs to the RNase Y family.</text>
</comment>
<dbReference type="SMART" id="SM00322">
    <property type="entry name" value="KH"/>
    <property type="match status" value="1"/>
</dbReference>
<evidence type="ECO:0000256" key="9">
    <source>
        <dbReference type="HAMAP-Rule" id="MF_00335"/>
    </source>
</evidence>
<keyword evidence="7 9" id="KW-1133">Transmembrane helix</keyword>
<evidence type="ECO:0000256" key="4">
    <source>
        <dbReference type="ARBA" id="ARBA00022759"/>
    </source>
</evidence>
<evidence type="ECO:0000313" key="13">
    <source>
        <dbReference type="EMBL" id="SEM72433.1"/>
    </source>
</evidence>
<dbReference type="Pfam" id="PF01966">
    <property type="entry name" value="HD"/>
    <property type="match status" value="1"/>
</dbReference>
<dbReference type="STRING" id="43775.SAMN04489760_1396"/>
<dbReference type="PANTHER" id="PTHR12826">
    <property type="entry name" value="RIBONUCLEASE Y"/>
    <property type="match status" value="1"/>
</dbReference>
<dbReference type="InterPro" id="IPR036612">
    <property type="entry name" value="KH_dom_type_1_sf"/>
</dbReference>
<dbReference type="GO" id="GO:0006402">
    <property type="term" value="P:mRNA catabolic process"/>
    <property type="evidence" value="ECO:0007669"/>
    <property type="project" value="UniProtKB-UniRule"/>
</dbReference>
<dbReference type="Proteomes" id="UP000198744">
    <property type="component" value="Unassembled WGS sequence"/>
</dbReference>
<keyword evidence="11" id="KW-0175">Coiled coil</keyword>
<dbReference type="EMBL" id="FOBS01000039">
    <property type="protein sequence ID" value="SEM72433.1"/>
    <property type="molecule type" value="Genomic_DNA"/>
</dbReference>
<evidence type="ECO:0000256" key="3">
    <source>
        <dbReference type="ARBA" id="ARBA00022722"/>
    </source>
</evidence>
<dbReference type="GO" id="GO:0016787">
    <property type="term" value="F:hydrolase activity"/>
    <property type="evidence" value="ECO:0007669"/>
    <property type="project" value="UniProtKB-KW"/>
</dbReference>
<keyword evidence="6 9" id="KW-0694">RNA-binding</keyword>
<keyword evidence="8 9" id="KW-0472">Membrane</keyword>
<keyword evidence="4 9" id="KW-0255">Endonuclease</keyword>
<dbReference type="Pfam" id="PF00013">
    <property type="entry name" value="KH_1"/>
    <property type="match status" value="1"/>
</dbReference>
<dbReference type="SUPFAM" id="SSF109604">
    <property type="entry name" value="HD-domain/PDEase-like"/>
    <property type="match status" value="1"/>
</dbReference>
<dbReference type="HAMAP" id="MF_00335">
    <property type="entry name" value="RNase_Y"/>
    <property type="match status" value="1"/>
</dbReference>
<dbReference type="SUPFAM" id="SSF54791">
    <property type="entry name" value="Eukaryotic type KH-domain (KH-domain type I)"/>
    <property type="match status" value="1"/>
</dbReference>
<name>A0A1H8APE1_9BACT</name>
<dbReference type="GO" id="GO:0004521">
    <property type="term" value="F:RNA endonuclease activity"/>
    <property type="evidence" value="ECO:0007669"/>
    <property type="project" value="UniProtKB-UniRule"/>
</dbReference>
<gene>
    <name evidence="9" type="primary">rny</name>
    <name evidence="13" type="ORF">SAMN04489760_1396</name>
</gene>